<sequence length="520" mass="59154">MGKNCSFSGAGAIFYCSITGPIKSVDRLLYDYLKISPEHKGTKLLRACNSAVCDREQQGYFGPVTIVQALYFAIALLNDVAGSNEVTNKEGPTIRKIKDYLLAAIAFPIAMFVGVTFWSLMAIDRELVFPKALDAFFPSWLNHVMHTNIMMFTVLEMITSFRVYPRRSKGLGGLTIFMAVYLAWTHVIYYNSGQWVYPVLEVLNLWQRTVFFLALLLFSSLLYLAGEFLNNYIWAVELNMTSVFANYATEAGIDEGKTALPLSKDTYKFAGVYHIGKKFCFSCLPMGHVFATYKLQQLITSRGPATNGSRTMQKKGRVFQRCTSHSRGFPNLSTNMLDRIYQGTYQNQQGQACGRSHQKFLHRAIQLGTDNTTVLNNLLPGKGWFFTIPELCTLHTKVFHRIQKTDISTFWTPSELNPIDIASRAEMRMAVRKSTTEDDLIQLYFKGALSGPPFLLFWHVLRSFHHFPLQRYKRWEAWLETQSEKREGIQHQLGSLNPSSELRQGTQNVNKAGQAKDFLI</sequence>
<comment type="catalytic activity">
    <reaction evidence="8">
        <text>13-octadecanoyloxy-octadecanoate + H2O = 13-hydroxy-octadecanoate + octadecanoate + H(+)</text>
        <dbReference type="Rhea" id="RHEA:52084"/>
        <dbReference type="ChEBI" id="CHEBI:15377"/>
        <dbReference type="ChEBI" id="CHEBI:15378"/>
        <dbReference type="ChEBI" id="CHEBI:25629"/>
        <dbReference type="ChEBI" id="CHEBI:136304"/>
        <dbReference type="ChEBI" id="CHEBI:136335"/>
    </reaction>
    <physiologicalReaction direction="left-to-right" evidence="8">
        <dbReference type="Rhea" id="RHEA:52085"/>
    </physiologicalReaction>
</comment>
<evidence type="ECO:0000256" key="16">
    <source>
        <dbReference type="ARBA" id="ARBA00049428"/>
    </source>
</evidence>
<evidence type="ECO:0000256" key="7">
    <source>
        <dbReference type="ARBA" id="ARBA00047368"/>
    </source>
</evidence>
<feature type="transmembrane region" description="Helical" evidence="17">
    <location>
        <begin position="210"/>
        <end position="230"/>
    </location>
</feature>
<comment type="catalytic activity">
    <reaction evidence="9">
        <text>9-hexadecanoyloxy-octadecanoate + H2O = 9-hydroxy-octadecanoate + hexadecanoate + H(+)</text>
        <dbReference type="Rhea" id="RHEA:52052"/>
        <dbReference type="ChEBI" id="CHEBI:7896"/>
        <dbReference type="ChEBI" id="CHEBI:15377"/>
        <dbReference type="ChEBI" id="CHEBI:15378"/>
        <dbReference type="ChEBI" id="CHEBI:83670"/>
        <dbReference type="ChEBI" id="CHEBI:136286"/>
    </reaction>
    <physiologicalReaction direction="left-to-right" evidence="9">
        <dbReference type="Rhea" id="RHEA:52053"/>
    </physiologicalReaction>
</comment>
<dbReference type="PANTHER" id="PTHR10989:SF16">
    <property type="entry name" value="AT02829P-RELATED"/>
    <property type="match status" value="1"/>
</dbReference>
<comment type="catalytic activity">
    <reaction evidence="10">
        <text>12-octadecanoyloxy-octadecanoate + H2O = 12-hydroxyoctadecanoate + octadecanoate + H(+)</text>
        <dbReference type="Rhea" id="RHEA:52080"/>
        <dbReference type="ChEBI" id="CHEBI:15377"/>
        <dbReference type="ChEBI" id="CHEBI:15378"/>
        <dbReference type="ChEBI" id="CHEBI:25629"/>
        <dbReference type="ChEBI" id="CHEBI:84201"/>
        <dbReference type="ChEBI" id="CHEBI:136330"/>
    </reaction>
    <physiologicalReaction direction="left-to-right" evidence="10">
        <dbReference type="Rhea" id="RHEA:52081"/>
    </physiologicalReaction>
</comment>
<evidence type="ECO:0000256" key="13">
    <source>
        <dbReference type="ARBA" id="ARBA00049221"/>
    </source>
</evidence>
<evidence type="ECO:0000256" key="5">
    <source>
        <dbReference type="ARBA" id="ARBA00022989"/>
    </source>
</evidence>
<organism evidence="18">
    <name type="scientific">Timema douglasi</name>
    <name type="common">Walking stick</name>
    <dbReference type="NCBI Taxonomy" id="61478"/>
    <lineage>
        <taxon>Eukaryota</taxon>
        <taxon>Metazoa</taxon>
        <taxon>Ecdysozoa</taxon>
        <taxon>Arthropoda</taxon>
        <taxon>Hexapoda</taxon>
        <taxon>Insecta</taxon>
        <taxon>Pterygota</taxon>
        <taxon>Neoptera</taxon>
        <taxon>Polyneoptera</taxon>
        <taxon>Phasmatodea</taxon>
        <taxon>Timematodea</taxon>
        <taxon>Timematoidea</taxon>
        <taxon>Timematidae</taxon>
        <taxon>Timema</taxon>
    </lineage>
</organism>
<dbReference type="Pfam" id="PF04750">
    <property type="entry name" value="Far-17a_AIG1"/>
    <property type="match status" value="1"/>
</dbReference>
<evidence type="ECO:0000256" key="1">
    <source>
        <dbReference type="ARBA" id="ARBA00000923"/>
    </source>
</evidence>
<evidence type="ECO:0000256" key="9">
    <source>
        <dbReference type="ARBA" id="ARBA00047863"/>
    </source>
</evidence>
<evidence type="ECO:0000256" key="11">
    <source>
        <dbReference type="ARBA" id="ARBA00048701"/>
    </source>
</evidence>
<comment type="catalytic activity">
    <reaction evidence="15">
        <text>13-(9Z-hexadecenoyloxy)-octadecanoate + H2O = 13-hydroxy-octadecanoate + (9Z)-hexadecenoate + H(+)</text>
        <dbReference type="Rhea" id="RHEA:52076"/>
        <dbReference type="ChEBI" id="CHEBI:15377"/>
        <dbReference type="ChEBI" id="CHEBI:15378"/>
        <dbReference type="ChEBI" id="CHEBI:32372"/>
        <dbReference type="ChEBI" id="CHEBI:136304"/>
        <dbReference type="ChEBI" id="CHEBI:136315"/>
    </reaction>
    <physiologicalReaction direction="left-to-right" evidence="15">
        <dbReference type="Rhea" id="RHEA:52077"/>
    </physiologicalReaction>
</comment>
<keyword evidence="5 17" id="KW-1133">Transmembrane helix</keyword>
<evidence type="ECO:0000256" key="3">
    <source>
        <dbReference type="ARBA" id="ARBA00009300"/>
    </source>
</evidence>
<comment type="catalytic activity">
    <reaction evidence="13">
        <text>9-octadecanoyloxy-octadecanoate + H2O = 9-hydroxy-octadecanoate + octadecanoate + H(+)</text>
        <dbReference type="Rhea" id="RHEA:52096"/>
        <dbReference type="ChEBI" id="CHEBI:15377"/>
        <dbReference type="ChEBI" id="CHEBI:15378"/>
        <dbReference type="ChEBI" id="CHEBI:25629"/>
        <dbReference type="ChEBI" id="CHEBI:136286"/>
        <dbReference type="ChEBI" id="CHEBI:136373"/>
    </reaction>
    <physiologicalReaction direction="left-to-right" evidence="13">
        <dbReference type="Rhea" id="RHEA:52097"/>
    </physiologicalReaction>
</comment>
<evidence type="ECO:0000313" key="18">
    <source>
        <dbReference type="EMBL" id="CAD7199886.1"/>
    </source>
</evidence>
<gene>
    <name evidence="18" type="ORF">TDIB3V08_LOCUS6124</name>
</gene>
<reference evidence="18" key="1">
    <citation type="submission" date="2020-11" db="EMBL/GenBank/DDBJ databases">
        <authorList>
            <person name="Tran Van P."/>
        </authorList>
    </citation>
    <scope>NUCLEOTIDE SEQUENCE</scope>
</reference>
<evidence type="ECO:0000256" key="6">
    <source>
        <dbReference type="ARBA" id="ARBA00023136"/>
    </source>
</evidence>
<feature type="transmembrane region" description="Helical" evidence="17">
    <location>
        <begin position="171"/>
        <end position="190"/>
    </location>
</feature>
<dbReference type="PANTHER" id="PTHR10989">
    <property type="entry name" value="ANDROGEN-INDUCED PROTEIN 1-RELATED"/>
    <property type="match status" value="1"/>
</dbReference>
<comment type="catalytic activity">
    <reaction evidence="11">
        <text>12-(9Z-octadecenoyloxy)-octadecanoate + H2O = 12-hydroxyoctadecanoate + (9Z)-octadecenoate + H(+)</text>
        <dbReference type="Rhea" id="RHEA:52060"/>
        <dbReference type="ChEBI" id="CHEBI:15377"/>
        <dbReference type="ChEBI" id="CHEBI:15378"/>
        <dbReference type="ChEBI" id="CHEBI:30823"/>
        <dbReference type="ChEBI" id="CHEBI:84201"/>
        <dbReference type="ChEBI" id="CHEBI:136302"/>
    </reaction>
    <physiologicalReaction direction="left-to-right" evidence="11">
        <dbReference type="Rhea" id="RHEA:52061"/>
    </physiologicalReaction>
</comment>
<keyword evidence="4 17" id="KW-0812">Transmembrane</keyword>
<keyword evidence="6 17" id="KW-0472">Membrane</keyword>
<evidence type="ECO:0000256" key="12">
    <source>
        <dbReference type="ARBA" id="ARBA00048800"/>
    </source>
</evidence>
<comment type="catalytic activity">
    <reaction evidence="12">
        <text>9-(9Z-octadecenoyloxy)-octadecanoate + H2O = 9-hydroxy-octadecanoate + (9Z)-octadecenoate + H(+)</text>
        <dbReference type="Rhea" id="RHEA:52048"/>
        <dbReference type="ChEBI" id="CHEBI:15377"/>
        <dbReference type="ChEBI" id="CHEBI:15378"/>
        <dbReference type="ChEBI" id="CHEBI:30823"/>
        <dbReference type="ChEBI" id="CHEBI:136282"/>
        <dbReference type="ChEBI" id="CHEBI:136286"/>
    </reaction>
    <physiologicalReaction direction="left-to-right" evidence="12">
        <dbReference type="Rhea" id="RHEA:52049"/>
    </physiologicalReaction>
</comment>
<proteinExistence type="inferred from homology"/>
<name>A0A7R8Z858_TIMDO</name>
<comment type="subcellular location">
    <subcellularLocation>
        <location evidence="2">Endomembrane system</location>
        <topology evidence="2">Multi-pass membrane protein</topology>
    </subcellularLocation>
</comment>
<dbReference type="AlphaFoldDB" id="A0A7R8Z858"/>
<accession>A0A7R8Z858</accession>
<evidence type="ECO:0000256" key="14">
    <source>
        <dbReference type="ARBA" id="ARBA00049296"/>
    </source>
</evidence>
<comment type="similarity">
    <text evidence="3">Belongs to the AIG1 family.</text>
</comment>
<dbReference type="GO" id="GO:0012505">
    <property type="term" value="C:endomembrane system"/>
    <property type="evidence" value="ECO:0007669"/>
    <property type="project" value="UniProtKB-SubCell"/>
</dbReference>
<feature type="transmembrane region" description="Helical" evidence="17">
    <location>
        <begin position="140"/>
        <end position="159"/>
    </location>
</feature>
<dbReference type="EMBL" id="OA567104">
    <property type="protein sequence ID" value="CAD7199886.1"/>
    <property type="molecule type" value="Genomic_DNA"/>
</dbReference>
<evidence type="ECO:0000256" key="2">
    <source>
        <dbReference type="ARBA" id="ARBA00004127"/>
    </source>
</evidence>
<dbReference type="GO" id="GO:0016020">
    <property type="term" value="C:membrane"/>
    <property type="evidence" value="ECO:0007669"/>
    <property type="project" value="InterPro"/>
</dbReference>
<evidence type="ECO:0000256" key="15">
    <source>
        <dbReference type="ARBA" id="ARBA00049322"/>
    </source>
</evidence>
<feature type="transmembrane region" description="Helical" evidence="17">
    <location>
        <begin position="100"/>
        <end position="120"/>
    </location>
</feature>
<protein>
    <submittedName>
        <fullName evidence="18">Uncharacterized protein</fullName>
    </submittedName>
</protein>
<comment type="catalytic activity">
    <reaction evidence="1">
        <text>9-(9Z-hexadecenoyloxy)-octadecanoate + H2O = (9Z)-hexadecenoate + 9-hydroxy-octadecanoate + H(+)</text>
        <dbReference type="Rhea" id="RHEA:52068"/>
        <dbReference type="ChEBI" id="CHEBI:15377"/>
        <dbReference type="ChEBI" id="CHEBI:15378"/>
        <dbReference type="ChEBI" id="CHEBI:32372"/>
        <dbReference type="ChEBI" id="CHEBI:136286"/>
        <dbReference type="ChEBI" id="CHEBI:136309"/>
    </reaction>
    <physiologicalReaction direction="left-to-right" evidence="1">
        <dbReference type="Rhea" id="RHEA:52069"/>
    </physiologicalReaction>
</comment>
<comment type="catalytic activity">
    <reaction evidence="7">
        <text>12-hexadecanoyloxy-octadecanoate + H2O = 12-hydroxyoctadecanoate + hexadecanoate + H(+)</text>
        <dbReference type="Rhea" id="RHEA:52056"/>
        <dbReference type="ChEBI" id="CHEBI:7896"/>
        <dbReference type="ChEBI" id="CHEBI:15377"/>
        <dbReference type="ChEBI" id="CHEBI:15378"/>
        <dbReference type="ChEBI" id="CHEBI:83677"/>
        <dbReference type="ChEBI" id="CHEBI:84201"/>
    </reaction>
    <physiologicalReaction direction="left-to-right" evidence="7">
        <dbReference type="Rhea" id="RHEA:52057"/>
    </physiologicalReaction>
</comment>
<evidence type="ECO:0000256" key="4">
    <source>
        <dbReference type="ARBA" id="ARBA00022692"/>
    </source>
</evidence>
<evidence type="ECO:0000256" key="8">
    <source>
        <dbReference type="ARBA" id="ARBA00047427"/>
    </source>
</evidence>
<comment type="catalytic activity">
    <reaction evidence="14">
        <text>13-(9Z-octadecenoyloxy)-octadecanoate + H2O = 13-hydroxy-octadecanoate + (9Z)-octadecenoate + H(+)</text>
        <dbReference type="Rhea" id="RHEA:52064"/>
        <dbReference type="ChEBI" id="CHEBI:15377"/>
        <dbReference type="ChEBI" id="CHEBI:15378"/>
        <dbReference type="ChEBI" id="CHEBI:30823"/>
        <dbReference type="ChEBI" id="CHEBI:136303"/>
        <dbReference type="ChEBI" id="CHEBI:136304"/>
    </reaction>
    <physiologicalReaction direction="left-to-right" evidence="14">
        <dbReference type="Rhea" id="RHEA:52065"/>
    </physiologicalReaction>
</comment>
<evidence type="ECO:0000256" key="17">
    <source>
        <dbReference type="SAM" id="Phobius"/>
    </source>
</evidence>
<comment type="catalytic activity">
    <reaction evidence="16">
        <text>12-(9Z-hexadecenoyloxy)-octadecanoate + H2O = 12-hydroxyoctadecanoate + (9Z)-hexadecenoate + H(+)</text>
        <dbReference type="Rhea" id="RHEA:52072"/>
        <dbReference type="ChEBI" id="CHEBI:15377"/>
        <dbReference type="ChEBI" id="CHEBI:15378"/>
        <dbReference type="ChEBI" id="CHEBI:32372"/>
        <dbReference type="ChEBI" id="CHEBI:84201"/>
        <dbReference type="ChEBI" id="CHEBI:136312"/>
    </reaction>
    <physiologicalReaction direction="left-to-right" evidence="16">
        <dbReference type="Rhea" id="RHEA:52073"/>
    </physiologicalReaction>
</comment>
<evidence type="ECO:0000256" key="10">
    <source>
        <dbReference type="ARBA" id="ARBA00048680"/>
    </source>
</evidence>
<dbReference type="InterPro" id="IPR006838">
    <property type="entry name" value="ADTRP_AIG1"/>
</dbReference>